<dbReference type="InterPro" id="IPR014942">
    <property type="entry name" value="AbiEii"/>
</dbReference>
<evidence type="ECO:0000313" key="1">
    <source>
        <dbReference type="EMBL" id="NHN25234.1"/>
    </source>
</evidence>
<organism evidence="1 2">
    <name type="scientific">Flavobacterium jejuense</name>
    <dbReference type="NCBI Taxonomy" id="1544455"/>
    <lineage>
        <taxon>Bacteria</taxon>
        <taxon>Pseudomonadati</taxon>
        <taxon>Bacteroidota</taxon>
        <taxon>Flavobacteriia</taxon>
        <taxon>Flavobacteriales</taxon>
        <taxon>Flavobacteriaceae</taxon>
        <taxon>Flavobacterium</taxon>
    </lineage>
</organism>
<dbReference type="Pfam" id="PF08843">
    <property type="entry name" value="AbiEii"/>
    <property type="match status" value="1"/>
</dbReference>
<reference evidence="1 2" key="2">
    <citation type="submission" date="2019-05" db="EMBL/GenBank/DDBJ databases">
        <authorList>
            <person name="Lianzixin W."/>
        </authorList>
    </citation>
    <scope>NUCLEOTIDE SEQUENCE [LARGE SCALE GENOMIC DNA]</scope>
    <source>
        <strain evidence="1 2">EC11</strain>
    </source>
</reference>
<name>A0ABX0IR06_9FLAO</name>
<reference evidence="2" key="1">
    <citation type="submission" date="2019-05" db="EMBL/GenBank/DDBJ databases">
        <title>Flavobacterium profundi sp. nov., isolated from a deep-sea seamount.</title>
        <authorList>
            <person name="Zhang D.-C."/>
        </authorList>
    </citation>
    <scope>NUCLEOTIDE SEQUENCE [LARGE SCALE GENOMIC DNA]</scope>
    <source>
        <strain evidence="2">EC11</strain>
    </source>
</reference>
<dbReference type="RefSeq" id="WP_140961199.1">
    <property type="nucleotide sequence ID" value="NZ_VEVQ02000003.1"/>
</dbReference>
<protein>
    <submittedName>
        <fullName evidence="1">Nucleotidyl transferase AbiEii/AbiGii toxin family protein</fullName>
    </submittedName>
</protein>
<reference evidence="1 2" key="3">
    <citation type="submission" date="2020-02" db="EMBL/GenBank/DDBJ databases">
        <title>Flavobacterium profundi sp. nov., isolated from a deep-sea seamount.</title>
        <authorList>
            <person name="Zhang D.-C."/>
        </authorList>
    </citation>
    <scope>NUCLEOTIDE SEQUENCE [LARGE SCALE GENOMIC DNA]</scope>
    <source>
        <strain evidence="1 2">EC11</strain>
    </source>
</reference>
<dbReference type="Proteomes" id="UP000817854">
    <property type="component" value="Unassembled WGS sequence"/>
</dbReference>
<keyword evidence="1" id="KW-0808">Transferase</keyword>
<sequence length="264" mass="31073">MIPRRYIEEWREFAPWPENGQIEQDLIIERAIVEIFADPFLNENLAFRGGTALHKLFLKPQARYSEDIDLVQIKTGPIKPILSRIREVLAPFLGTKRNIETSIHNNTATYRFETEIPPIIQMRLKIEINCREHFTVLGLQQVPFEVNNGWFSGKCMINTYHVEELLGTKLRALYQRRKGRDLFDLNVALSNLEIDEGKLIQCYKEYINFSDGVNPTNKMFVANMEEKMKDDEFRKDIFTILRPDIEYDNDLAYQRINEKIISKI</sequence>
<gene>
    <name evidence="1" type="ORF">FIA58_006040</name>
</gene>
<accession>A0ABX0IR06</accession>
<keyword evidence="2" id="KW-1185">Reference proteome</keyword>
<comment type="caution">
    <text evidence="1">The sequence shown here is derived from an EMBL/GenBank/DDBJ whole genome shotgun (WGS) entry which is preliminary data.</text>
</comment>
<evidence type="ECO:0000313" key="2">
    <source>
        <dbReference type="Proteomes" id="UP000817854"/>
    </source>
</evidence>
<dbReference type="GO" id="GO:0016740">
    <property type="term" value="F:transferase activity"/>
    <property type="evidence" value="ECO:0007669"/>
    <property type="project" value="UniProtKB-KW"/>
</dbReference>
<dbReference type="Gene3D" id="3.10.450.620">
    <property type="entry name" value="JHP933, nucleotidyltransferase-like core domain"/>
    <property type="match status" value="1"/>
</dbReference>
<dbReference type="EMBL" id="VEVQ02000003">
    <property type="protein sequence ID" value="NHN25234.1"/>
    <property type="molecule type" value="Genomic_DNA"/>
</dbReference>
<proteinExistence type="predicted"/>